<feature type="compositionally biased region" description="Low complexity" evidence="1">
    <location>
        <begin position="1"/>
        <end position="13"/>
    </location>
</feature>
<feature type="region of interest" description="Disordered" evidence="1">
    <location>
        <begin position="1"/>
        <end position="22"/>
    </location>
</feature>
<name>A0A812QAA5_9DINO</name>
<gene>
    <name evidence="2" type="ORF">SNAT2548_LOCUS21065</name>
</gene>
<organism evidence="2 3">
    <name type="scientific">Symbiodinium natans</name>
    <dbReference type="NCBI Taxonomy" id="878477"/>
    <lineage>
        <taxon>Eukaryota</taxon>
        <taxon>Sar</taxon>
        <taxon>Alveolata</taxon>
        <taxon>Dinophyceae</taxon>
        <taxon>Suessiales</taxon>
        <taxon>Symbiodiniaceae</taxon>
        <taxon>Symbiodinium</taxon>
    </lineage>
</organism>
<evidence type="ECO:0000313" key="3">
    <source>
        <dbReference type="Proteomes" id="UP000604046"/>
    </source>
</evidence>
<dbReference type="EMBL" id="CAJNDS010002234">
    <property type="protein sequence ID" value="CAE7386233.1"/>
    <property type="molecule type" value="Genomic_DNA"/>
</dbReference>
<dbReference type="Proteomes" id="UP000604046">
    <property type="component" value="Unassembled WGS sequence"/>
</dbReference>
<reference evidence="2" key="1">
    <citation type="submission" date="2021-02" db="EMBL/GenBank/DDBJ databases">
        <authorList>
            <person name="Dougan E. K."/>
            <person name="Rhodes N."/>
            <person name="Thang M."/>
            <person name="Chan C."/>
        </authorList>
    </citation>
    <scope>NUCLEOTIDE SEQUENCE</scope>
</reference>
<proteinExistence type="predicted"/>
<sequence>MAAAPVAASPAQPGTDQSDAVESSTGVEFRLCGVLLQREKEELPMSIEALMKLAEILPCQLPVLRQSDAKVAAKVVGPGGGPPNFFELEANLNKFWEANSGSTIDIDVKKKKKKKKKLSQNPELRRRLCDSGFGVAFPCFGVLLALLTGNSFGLLPREVATAVKLLQRTWGSVVRHHDDNAPLQQMTTFAAATVAATSHAEDGYLNALFMEDARSYLMDSMETSKIKRKWSDTLLRVRTSLRTRPNIFWVR</sequence>
<keyword evidence="3" id="KW-1185">Reference proteome</keyword>
<dbReference type="AlphaFoldDB" id="A0A812QAA5"/>
<comment type="caution">
    <text evidence="2">The sequence shown here is derived from an EMBL/GenBank/DDBJ whole genome shotgun (WGS) entry which is preliminary data.</text>
</comment>
<evidence type="ECO:0000313" key="2">
    <source>
        <dbReference type="EMBL" id="CAE7386233.1"/>
    </source>
</evidence>
<evidence type="ECO:0000256" key="1">
    <source>
        <dbReference type="SAM" id="MobiDB-lite"/>
    </source>
</evidence>
<accession>A0A812QAA5</accession>
<protein>
    <submittedName>
        <fullName evidence="2">Uncharacterized protein</fullName>
    </submittedName>
</protein>